<organism evidence="1 2">
    <name type="scientific">Acanthoscelides obtectus</name>
    <name type="common">Bean weevil</name>
    <name type="synonym">Bruchus obtectus</name>
    <dbReference type="NCBI Taxonomy" id="200917"/>
    <lineage>
        <taxon>Eukaryota</taxon>
        <taxon>Metazoa</taxon>
        <taxon>Ecdysozoa</taxon>
        <taxon>Arthropoda</taxon>
        <taxon>Hexapoda</taxon>
        <taxon>Insecta</taxon>
        <taxon>Pterygota</taxon>
        <taxon>Neoptera</taxon>
        <taxon>Endopterygota</taxon>
        <taxon>Coleoptera</taxon>
        <taxon>Polyphaga</taxon>
        <taxon>Cucujiformia</taxon>
        <taxon>Chrysomeloidea</taxon>
        <taxon>Chrysomelidae</taxon>
        <taxon>Bruchinae</taxon>
        <taxon>Bruchini</taxon>
        <taxon>Acanthoscelides</taxon>
    </lineage>
</organism>
<comment type="caution">
    <text evidence="1">The sequence shown here is derived from an EMBL/GenBank/DDBJ whole genome shotgun (WGS) entry which is preliminary data.</text>
</comment>
<dbReference type="AlphaFoldDB" id="A0A9P0LEC3"/>
<sequence length="63" mass="7037">MSDHEEAAVCDENVEESAEKVLNTPGGTVCRVATCKSNSKKSKEKGENLMFFRFPKDSKIQKE</sequence>
<evidence type="ECO:0000313" key="1">
    <source>
        <dbReference type="EMBL" id="CAH1993145.1"/>
    </source>
</evidence>
<protein>
    <submittedName>
        <fullName evidence="1">Uncharacterized protein</fullName>
    </submittedName>
</protein>
<proteinExistence type="predicted"/>
<keyword evidence="2" id="KW-1185">Reference proteome</keyword>
<gene>
    <name evidence="1" type="ORF">ACAOBT_LOCUS21330</name>
</gene>
<accession>A0A9P0LEC3</accession>
<dbReference type="Proteomes" id="UP001152888">
    <property type="component" value="Unassembled WGS sequence"/>
</dbReference>
<dbReference type="EMBL" id="CAKOFQ010007165">
    <property type="protein sequence ID" value="CAH1993145.1"/>
    <property type="molecule type" value="Genomic_DNA"/>
</dbReference>
<evidence type="ECO:0000313" key="2">
    <source>
        <dbReference type="Proteomes" id="UP001152888"/>
    </source>
</evidence>
<reference evidence="1" key="1">
    <citation type="submission" date="2022-03" db="EMBL/GenBank/DDBJ databases">
        <authorList>
            <person name="Sayadi A."/>
        </authorList>
    </citation>
    <scope>NUCLEOTIDE SEQUENCE</scope>
</reference>
<name>A0A9P0LEC3_ACAOB</name>